<evidence type="ECO:0000313" key="7">
    <source>
        <dbReference type="EMBL" id="QKX58000.1"/>
    </source>
</evidence>
<protein>
    <recommendedName>
        <fullName evidence="9">Organic solute transporter Ostalpha</fullName>
    </recommendedName>
</protein>
<keyword evidence="4 6" id="KW-0472">Membrane</keyword>
<dbReference type="EMBL" id="CP055900">
    <property type="protein sequence ID" value="QKX58000.1"/>
    <property type="molecule type" value="Genomic_DNA"/>
</dbReference>
<reference evidence="8" key="1">
    <citation type="submission" date="2020-06" db="EMBL/GenBank/DDBJ databases">
        <title>A chromosome-scale genome assembly of Talaromyces rugulosus W13939.</title>
        <authorList>
            <person name="Wang B."/>
            <person name="Guo L."/>
            <person name="Ye K."/>
            <person name="Wang L."/>
        </authorList>
    </citation>
    <scope>NUCLEOTIDE SEQUENCE [LARGE SCALE GENOMIC DNA]</scope>
    <source>
        <strain evidence="8">W13939</strain>
    </source>
</reference>
<evidence type="ECO:0000256" key="1">
    <source>
        <dbReference type="ARBA" id="ARBA00004141"/>
    </source>
</evidence>
<keyword evidence="3 6" id="KW-1133">Transmembrane helix</keyword>
<keyword evidence="2 6" id="KW-0812">Transmembrane</keyword>
<feature type="transmembrane region" description="Helical" evidence="6">
    <location>
        <begin position="197"/>
        <end position="218"/>
    </location>
</feature>
<sequence length="392" mass="43839">MGLFDHHDGGSSSHVCSTQSLAQNSTVTVIGDYTFYEANKIVSGAFTAATLLIILTLMTMHAMKMRKSNEQVKILKICFVIPVYSLFSFLSVCFPKAAVFLEPWQAFYESLALGYFFLLLNEWISPSDSQRDLFFSALRVPQKNDAPPLDGLEWYRKRWIFIFQYPVVALGVAVATDITQAAGIYCENSNKPYFAHLWLEIISAVSLGVCVMSILTCYQTLKPNIGGHRALLKLLAFKVLVGLTFLENIIFLILTSTDLLKPTSTLTYADIKTGIPSLIICVQTSLFAISFHYAYNVSEYSSPPKESLISNQDHGPDEGGYGNKPPYSELPPYEARMGFFRAWLAVLDPREILSAIKFIFTMRSQAEMGTTFDTGYGGNVGLEPLRRNRDSY</sequence>
<proteinExistence type="predicted"/>
<feature type="transmembrane region" description="Helical" evidence="6">
    <location>
        <begin position="274"/>
        <end position="295"/>
    </location>
</feature>
<dbReference type="GeneID" id="55992618"/>
<dbReference type="Proteomes" id="UP000509510">
    <property type="component" value="Chromosome III"/>
</dbReference>
<dbReference type="SMART" id="SM01417">
    <property type="entry name" value="Solute_trans_a"/>
    <property type="match status" value="1"/>
</dbReference>
<evidence type="ECO:0000256" key="3">
    <source>
        <dbReference type="ARBA" id="ARBA00022989"/>
    </source>
</evidence>
<dbReference type="KEGG" id="trg:TRUGW13939_05120"/>
<dbReference type="InterPro" id="IPR005178">
    <property type="entry name" value="Ostalpha/TMEM184C"/>
</dbReference>
<dbReference type="RefSeq" id="XP_035344178.1">
    <property type="nucleotide sequence ID" value="XM_035488285.1"/>
</dbReference>
<feature type="transmembrane region" description="Helical" evidence="6">
    <location>
        <begin position="162"/>
        <end position="185"/>
    </location>
</feature>
<evidence type="ECO:0000313" key="8">
    <source>
        <dbReference type="Proteomes" id="UP000509510"/>
    </source>
</evidence>
<accession>A0A7H8QVF5</accession>
<feature type="transmembrane region" description="Helical" evidence="6">
    <location>
        <begin position="74"/>
        <end position="94"/>
    </location>
</feature>
<feature type="transmembrane region" description="Helical" evidence="6">
    <location>
        <begin position="230"/>
        <end position="254"/>
    </location>
</feature>
<feature type="transmembrane region" description="Helical" evidence="6">
    <location>
        <begin position="41"/>
        <end position="62"/>
    </location>
</feature>
<feature type="region of interest" description="Disordered" evidence="5">
    <location>
        <begin position="305"/>
        <end position="325"/>
    </location>
</feature>
<dbReference type="PANTHER" id="PTHR23423">
    <property type="entry name" value="ORGANIC SOLUTE TRANSPORTER-RELATED"/>
    <property type="match status" value="1"/>
</dbReference>
<dbReference type="OrthoDB" id="5348404at2759"/>
<keyword evidence="8" id="KW-1185">Reference proteome</keyword>
<evidence type="ECO:0000256" key="4">
    <source>
        <dbReference type="ARBA" id="ARBA00023136"/>
    </source>
</evidence>
<organism evidence="7 8">
    <name type="scientific">Talaromyces rugulosus</name>
    <name type="common">Penicillium rugulosum</name>
    <dbReference type="NCBI Taxonomy" id="121627"/>
    <lineage>
        <taxon>Eukaryota</taxon>
        <taxon>Fungi</taxon>
        <taxon>Dikarya</taxon>
        <taxon>Ascomycota</taxon>
        <taxon>Pezizomycotina</taxon>
        <taxon>Eurotiomycetes</taxon>
        <taxon>Eurotiomycetidae</taxon>
        <taxon>Eurotiales</taxon>
        <taxon>Trichocomaceae</taxon>
        <taxon>Talaromyces</taxon>
        <taxon>Talaromyces sect. Islandici</taxon>
    </lineage>
</organism>
<evidence type="ECO:0008006" key="9">
    <source>
        <dbReference type="Google" id="ProtNLM"/>
    </source>
</evidence>
<evidence type="ECO:0000256" key="5">
    <source>
        <dbReference type="SAM" id="MobiDB-lite"/>
    </source>
</evidence>
<comment type="subcellular location">
    <subcellularLocation>
        <location evidence="1">Membrane</location>
        <topology evidence="1">Multi-pass membrane protein</topology>
    </subcellularLocation>
</comment>
<dbReference type="Pfam" id="PF03619">
    <property type="entry name" value="Solute_trans_a"/>
    <property type="match status" value="1"/>
</dbReference>
<evidence type="ECO:0000256" key="2">
    <source>
        <dbReference type="ARBA" id="ARBA00022692"/>
    </source>
</evidence>
<dbReference type="AlphaFoldDB" id="A0A7H8QVF5"/>
<feature type="transmembrane region" description="Helical" evidence="6">
    <location>
        <begin position="106"/>
        <end position="124"/>
    </location>
</feature>
<gene>
    <name evidence="7" type="ORF">TRUGW13939_05120</name>
</gene>
<name>A0A7H8QVF5_TALRU</name>
<dbReference type="GO" id="GO:0016020">
    <property type="term" value="C:membrane"/>
    <property type="evidence" value="ECO:0007669"/>
    <property type="project" value="UniProtKB-SubCell"/>
</dbReference>
<evidence type="ECO:0000256" key="6">
    <source>
        <dbReference type="SAM" id="Phobius"/>
    </source>
</evidence>